<dbReference type="CDD" id="cd00009">
    <property type="entry name" value="AAA"/>
    <property type="match status" value="1"/>
</dbReference>
<dbReference type="PROSITE" id="PS00688">
    <property type="entry name" value="SIGMA54_INTERACT_3"/>
    <property type="match status" value="1"/>
</dbReference>
<dbReference type="Proteomes" id="UP000027059">
    <property type="component" value="Chromosome"/>
</dbReference>
<keyword evidence="8" id="KW-1185">Reference proteome</keyword>
<dbReference type="GO" id="GO:0006355">
    <property type="term" value="P:regulation of DNA-templated transcription"/>
    <property type="evidence" value="ECO:0007669"/>
    <property type="project" value="InterPro"/>
</dbReference>
<feature type="domain" description="Sigma-54 factor interaction" evidence="6">
    <location>
        <begin position="133"/>
        <end position="362"/>
    </location>
</feature>
<dbReference type="Pfam" id="PF02954">
    <property type="entry name" value="HTH_8"/>
    <property type="match status" value="1"/>
</dbReference>
<keyword evidence="5" id="KW-0804">Transcription</keyword>
<keyword evidence="1" id="KW-0547">Nucleotide-binding</keyword>
<dbReference type="Gene3D" id="1.10.8.60">
    <property type="match status" value="1"/>
</dbReference>
<dbReference type="SUPFAM" id="SSF46689">
    <property type="entry name" value="Homeodomain-like"/>
    <property type="match status" value="1"/>
</dbReference>
<dbReference type="Gene3D" id="1.10.10.60">
    <property type="entry name" value="Homeodomain-like"/>
    <property type="match status" value="1"/>
</dbReference>
<dbReference type="InterPro" id="IPR025662">
    <property type="entry name" value="Sigma_54_int_dom_ATP-bd_1"/>
</dbReference>
<organism evidence="7 8">
    <name type="scientific">Leptospirillum ferriphilum YSK</name>
    <dbReference type="NCBI Taxonomy" id="1441628"/>
    <lineage>
        <taxon>Bacteria</taxon>
        <taxon>Pseudomonadati</taxon>
        <taxon>Nitrospirota</taxon>
        <taxon>Nitrospiria</taxon>
        <taxon>Nitrospirales</taxon>
        <taxon>Nitrospiraceae</taxon>
        <taxon>Leptospirillum</taxon>
    </lineage>
</organism>
<evidence type="ECO:0000313" key="7">
    <source>
        <dbReference type="EMBL" id="AIA29911.1"/>
    </source>
</evidence>
<dbReference type="EMBL" id="CP007243">
    <property type="protein sequence ID" value="AIA29911.1"/>
    <property type="molecule type" value="Genomic_DNA"/>
</dbReference>
<keyword evidence="3" id="KW-0805">Transcription regulation</keyword>
<evidence type="ECO:0000259" key="6">
    <source>
        <dbReference type="PROSITE" id="PS50045"/>
    </source>
</evidence>
<name>A0A059XX85_9BACT</name>
<dbReference type="PROSITE" id="PS00675">
    <property type="entry name" value="SIGMA54_INTERACT_1"/>
    <property type="match status" value="1"/>
</dbReference>
<dbReference type="InterPro" id="IPR009057">
    <property type="entry name" value="Homeodomain-like_sf"/>
</dbReference>
<dbReference type="InterPro" id="IPR002078">
    <property type="entry name" value="Sigma_54_int"/>
</dbReference>
<dbReference type="Gene3D" id="3.40.50.300">
    <property type="entry name" value="P-loop containing nucleotide triphosphate hydrolases"/>
    <property type="match status" value="1"/>
</dbReference>
<dbReference type="RefSeq" id="WP_051613744.1">
    <property type="nucleotide sequence ID" value="NZ_CP007243.1"/>
</dbReference>
<reference evidence="8" key="1">
    <citation type="submission" date="2014-02" db="EMBL/GenBank/DDBJ databases">
        <title>Complete genome sequence and comparative genomic analysis of the nitrogen-fixing bacterium Leptospirillum ferriphilum YSK.</title>
        <authorList>
            <person name="Guo X."/>
            <person name="Yin H."/>
            <person name="Liang Y."/>
            <person name="Hu Q."/>
            <person name="Ma L."/>
            <person name="Xiao Y."/>
            <person name="Zhang X."/>
            <person name="Qiu G."/>
            <person name="Liu X."/>
        </authorList>
    </citation>
    <scope>NUCLEOTIDE SEQUENCE [LARGE SCALE GENOMIC DNA]</scope>
    <source>
        <strain evidence="8">YSK</strain>
    </source>
</reference>
<dbReference type="FunFam" id="3.40.50.300:FF:000006">
    <property type="entry name" value="DNA-binding transcriptional regulator NtrC"/>
    <property type="match status" value="1"/>
</dbReference>
<gene>
    <name evidence="7" type="ORF">Y981_00960</name>
</gene>
<keyword evidence="4" id="KW-0238">DNA-binding</keyword>
<dbReference type="Pfam" id="PF25601">
    <property type="entry name" value="AAA_lid_14"/>
    <property type="match status" value="1"/>
</dbReference>
<dbReference type="SMART" id="SM00382">
    <property type="entry name" value="AAA"/>
    <property type="match status" value="1"/>
</dbReference>
<evidence type="ECO:0000256" key="3">
    <source>
        <dbReference type="ARBA" id="ARBA00023015"/>
    </source>
</evidence>
<dbReference type="OrthoDB" id="9813717at2"/>
<proteinExistence type="predicted"/>
<dbReference type="InterPro" id="IPR027417">
    <property type="entry name" value="P-loop_NTPase"/>
</dbReference>
<dbReference type="InterPro" id="IPR003593">
    <property type="entry name" value="AAA+_ATPase"/>
</dbReference>
<evidence type="ECO:0000256" key="2">
    <source>
        <dbReference type="ARBA" id="ARBA00022840"/>
    </source>
</evidence>
<protein>
    <submittedName>
        <fullName evidence="7">Fis family transcriptional regulator</fullName>
    </submittedName>
</protein>
<evidence type="ECO:0000256" key="1">
    <source>
        <dbReference type="ARBA" id="ARBA00022741"/>
    </source>
</evidence>
<sequence length="453" mass="50929">MKLKKSRKKIPDYPVFDALAESNGISALYIGSDYRIKWISPEARRILGVSQDVQDHLCRDLLEGRLCTSECRLSSKEGVTGSSPFQECCFQPSHPPFQIRTEFVPESGTEGGGLLKSFRIAPDSIVDDPPSSFVAKGPWAEEILSLLPRIARSDLPILLIGETGTGKECLARMIHRESHRSSGPFVVLDLSLIPDTLVEDALFGHKRGAFTGAIQEQTGKLPLAETGTLFLDEIQNIPHALQTKLLRFLETGTFEPIGSRETRKVDTRIIAATNEPPEDLLRDKRMRPDLFYRLNGLSLEIPPLRERGEDIPLLIESFRADWSRRTGRMAPVFSQELLHQLTSYPFPGNIRELKHLVEATLTLADPAKTLEFDHLPASIRRQLRSRSLPSGDQADTGRSLKEQTFYDFERRRIREALDRSGGRIIEASRSLGISRVTLWRKMKKLALLPDVSS</sequence>
<reference evidence="7 8" key="2">
    <citation type="journal article" date="2015" name="Biomed. Res. Int.">
        <title>Effects of Arsenite Resistance on the Growth and Functional Gene Expression of Leptospirillum ferriphilum and Acidithiobacillus thiooxidans in Pure Culture and Coculture.</title>
        <authorList>
            <person name="Jiang H."/>
            <person name="Liang Y."/>
            <person name="Yin H."/>
            <person name="Xiao Y."/>
            <person name="Guo X."/>
            <person name="Xu Y."/>
            <person name="Hu Q."/>
            <person name="Liu H."/>
            <person name="Liu X."/>
        </authorList>
    </citation>
    <scope>NUCLEOTIDE SEQUENCE [LARGE SCALE GENOMIC DNA]</scope>
    <source>
        <strain evidence="7 8">YSK</strain>
    </source>
</reference>
<dbReference type="InterPro" id="IPR025943">
    <property type="entry name" value="Sigma_54_int_dom_ATP-bd_2"/>
</dbReference>
<dbReference type="InterPro" id="IPR058031">
    <property type="entry name" value="AAA_lid_NorR"/>
</dbReference>
<evidence type="ECO:0000256" key="4">
    <source>
        <dbReference type="ARBA" id="ARBA00023125"/>
    </source>
</evidence>
<dbReference type="HOGENOM" id="CLU_000445_0_7_0"/>
<keyword evidence="2" id="KW-0067">ATP-binding</keyword>
<evidence type="ECO:0000313" key="8">
    <source>
        <dbReference type="Proteomes" id="UP000027059"/>
    </source>
</evidence>
<evidence type="ECO:0000256" key="5">
    <source>
        <dbReference type="ARBA" id="ARBA00023163"/>
    </source>
</evidence>
<accession>A0A059XX85</accession>
<dbReference type="GO" id="GO:0043565">
    <property type="term" value="F:sequence-specific DNA binding"/>
    <property type="evidence" value="ECO:0007669"/>
    <property type="project" value="InterPro"/>
</dbReference>
<dbReference type="InterPro" id="IPR002197">
    <property type="entry name" value="HTH_Fis"/>
</dbReference>
<dbReference type="Pfam" id="PF00158">
    <property type="entry name" value="Sigma54_activat"/>
    <property type="match status" value="1"/>
</dbReference>
<dbReference type="GO" id="GO:0005524">
    <property type="term" value="F:ATP binding"/>
    <property type="evidence" value="ECO:0007669"/>
    <property type="project" value="UniProtKB-KW"/>
</dbReference>
<dbReference type="InterPro" id="IPR025944">
    <property type="entry name" value="Sigma_54_int_dom_CS"/>
</dbReference>
<dbReference type="AlphaFoldDB" id="A0A059XX85"/>
<dbReference type="SUPFAM" id="SSF52540">
    <property type="entry name" value="P-loop containing nucleoside triphosphate hydrolases"/>
    <property type="match status" value="1"/>
</dbReference>
<dbReference type="PANTHER" id="PTHR32071">
    <property type="entry name" value="TRANSCRIPTIONAL REGULATORY PROTEIN"/>
    <property type="match status" value="1"/>
</dbReference>
<dbReference type="KEGG" id="lfp:Y981_00960"/>
<dbReference type="PROSITE" id="PS50045">
    <property type="entry name" value="SIGMA54_INTERACT_4"/>
    <property type="match status" value="1"/>
</dbReference>
<dbReference type="PROSITE" id="PS00676">
    <property type="entry name" value="SIGMA54_INTERACT_2"/>
    <property type="match status" value="1"/>
</dbReference>
<dbReference type="PRINTS" id="PR01590">
    <property type="entry name" value="HTHFIS"/>
</dbReference>